<gene>
    <name evidence="2" type="ORF">WMO43_02650</name>
</gene>
<dbReference type="Gene3D" id="3.20.20.140">
    <property type="entry name" value="Metal-dependent hydrolases"/>
    <property type="match status" value="1"/>
</dbReference>
<keyword evidence="3" id="KW-1185">Reference proteome</keyword>
<protein>
    <submittedName>
        <fullName evidence="2">Phosphatase</fullName>
    </submittedName>
</protein>
<dbReference type="RefSeq" id="WP_353529837.1">
    <property type="nucleotide sequence ID" value="NZ_JBBMEX010000002.1"/>
</dbReference>
<evidence type="ECO:0000259" key="1">
    <source>
        <dbReference type="SMART" id="SM00481"/>
    </source>
</evidence>
<dbReference type="NCBIfam" id="NF006702">
    <property type="entry name" value="PRK09248.1"/>
    <property type="match status" value="1"/>
</dbReference>
<dbReference type="PANTHER" id="PTHR36928:SF1">
    <property type="entry name" value="PHOSPHATASE YCDX-RELATED"/>
    <property type="match status" value="1"/>
</dbReference>
<dbReference type="InterPro" id="IPR016195">
    <property type="entry name" value="Pol/histidinol_Pase-like"/>
</dbReference>
<comment type="caution">
    <text evidence="2">The sequence shown here is derived from an EMBL/GenBank/DDBJ whole genome shotgun (WGS) entry which is preliminary data.</text>
</comment>
<organism evidence="2 3">
    <name type="scientific">Maccoyibacter intestinihominis</name>
    <dbReference type="NCBI Taxonomy" id="3133499"/>
    <lineage>
        <taxon>Bacteria</taxon>
        <taxon>Bacillati</taxon>
        <taxon>Bacillota</taxon>
        <taxon>Clostridia</taxon>
        <taxon>Lachnospirales</taxon>
        <taxon>Lachnospiraceae</taxon>
        <taxon>Maccoyibacter</taxon>
    </lineage>
</organism>
<dbReference type="PANTHER" id="PTHR36928">
    <property type="entry name" value="PHOSPHATASE YCDX-RELATED"/>
    <property type="match status" value="1"/>
</dbReference>
<accession>A0ABV1HAP0</accession>
<proteinExistence type="predicted"/>
<dbReference type="SMART" id="SM00481">
    <property type="entry name" value="POLIIIAc"/>
    <property type="match status" value="1"/>
</dbReference>
<dbReference type="InterPro" id="IPR004013">
    <property type="entry name" value="PHP_dom"/>
</dbReference>
<dbReference type="Proteomes" id="UP001454489">
    <property type="component" value="Unassembled WGS sequence"/>
</dbReference>
<name>A0ABV1HAP0_9FIRM</name>
<dbReference type="EMBL" id="JBBMEX010000002">
    <property type="protein sequence ID" value="MEQ2556782.1"/>
    <property type="molecule type" value="Genomic_DNA"/>
</dbReference>
<reference evidence="2 3" key="1">
    <citation type="submission" date="2024-03" db="EMBL/GenBank/DDBJ databases">
        <title>Human intestinal bacterial collection.</title>
        <authorList>
            <person name="Pauvert C."/>
            <person name="Hitch T.C.A."/>
            <person name="Clavel T."/>
        </authorList>
    </citation>
    <scope>NUCLEOTIDE SEQUENCE [LARGE SCALE GENOMIC DNA]</scope>
    <source>
        <strain evidence="2 3">CLA-AA-H185</strain>
    </source>
</reference>
<sequence length="241" mass="27178">MKDILDLHTHTIASGHAYNTMNEMIAAAKLRGLEIYGITEHAPRMNGSCTEVYFQNFRILPREKDGMTVLHGVELNILDAEGHVDLTERVLAEMDIGIASMHLPCYTSGGIVENTKAYLNVMKNPYVNIIGHPDDARFPIDYKELVLGAKEHHVLLEVNNSSLLPTSYRGNPRESYEKMLAYCKEYQVPVIMDSDAHADNAVGNHSEAVNVLESVDFPEELIANTSTELIRQYLNYYIYMD</sequence>
<evidence type="ECO:0000313" key="2">
    <source>
        <dbReference type="EMBL" id="MEQ2556782.1"/>
    </source>
</evidence>
<dbReference type="CDD" id="cd07437">
    <property type="entry name" value="PHP_HisPPase_Ycdx_like"/>
    <property type="match status" value="1"/>
</dbReference>
<dbReference type="SUPFAM" id="SSF89550">
    <property type="entry name" value="PHP domain-like"/>
    <property type="match status" value="1"/>
</dbReference>
<evidence type="ECO:0000313" key="3">
    <source>
        <dbReference type="Proteomes" id="UP001454489"/>
    </source>
</evidence>
<feature type="domain" description="Polymerase/histidinol phosphatase N-terminal" evidence="1">
    <location>
        <begin position="5"/>
        <end position="79"/>
    </location>
</feature>
<dbReference type="InterPro" id="IPR003141">
    <property type="entry name" value="Pol/His_phosphatase_N"/>
</dbReference>
<dbReference type="Pfam" id="PF02811">
    <property type="entry name" value="PHP"/>
    <property type="match status" value="1"/>
</dbReference>
<dbReference type="InterPro" id="IPR050243">
    <property type="entry name" value="PHP_phosphatase"/>
</dbReference>